<keyword evidence="2" id="KW-0732">Signal</keyword>
<feature type="transmembrane region" description="Helical" evidence="1">
    <location>
        <begin position="59"/>
        <end position="78"/>
    </location>
</feature>
<gene>
    <name evidence="3" type="ORF">A3Q56_00099</name>
</gene>
<feature type="chain" id="PRO_5008056984" evidence="2">
    <location>
        <begin position="18"/>
        <end position="346"/>
    </location>
</feature>
<feature type="transmembrane region" description="Helical" evidence="1">
    <location>
        <begin position="217"/>
        <end position="235"/>
    </location>
</feature>
<evidence type="ECO:0000256" key="2">
    <source>
        <dbReference type="SAM" id="SignalP"/>
    </source>
</evidence>
<feature type="transmembrane region" description="Helical" evidence="1">
    <location>
        <begin position="125"/>
        <end position="149"/>
    </location>
</feature>
<keyword evidence="1" id="KW-1133">Transmembrane helix</keyword>
<protein>
    <submittedName>
        <fullName evidence="3">Uncharacterized protein</fullName>
    </submittedName>
</protein>
<keyword evidence="4" id="KW-1185">Reference proteome</keyword>
<keyword evidence="1" id="KW-0472">Membrane</keyword>
<reference evidence="3 4" key="1">
    <citation type="submission" date="2016-04" db="EMBL/GenBank/DDBJ databases">
        <title>The genome of Intoshia linei affirms orthonectids as highly simplified spiralians.</title>
        <authorList>
            <person name="Mikhailov K.V."/>
            <person name="Slusarev G.S."/>
            <person name="Nikitin M.A."/>
            <person name="Logacheva M.D."/>
            <person name="Penin A."/>
            <person name="Aleoshin V."/>
            <person name="Panchin Y.V."/>
        </authorList>
    </citation>
    <scope>NUCLEOTIDE SEQUENCE [LARGE SCALE GENOMIC DNA]</scope>
    <source>
        <strain evidence="3">Intl2013</strain>
        <tissue evidence="3">Whole animal</tissue>
    </source>
</reference>
<feature type="transmembrane region" description="Helical" evidence="1">
    <location>
        <begin position="87"/>
        <end position="105"/>
    </location>
</feature>
<evidence type="ECO:0000313" key="4">
    <source>
        <dbReference type="Proteomes" id="UP000078046"/>
    </source>
</evidence>
<comment type="caution">
    <text evidence="3">The sequence shown here is derived from an EMBL/GenBank/DDBJ whole genome shotgun (WGS) entry which is preliminary data.</text>
</comment>
<dbReference type="EMBL" id="LWCA01000004">
    <property type="protein sequence ID" value="OAF72104.1"/>
    <property type="molecule type" value="Genomic_DNA"/>
</dbReference>
<dbReference type="Proteomes" id="UP000078046">
    <property type="component" value="Unassembled WGS sequence"/>
</dbReference>
<evidence type="ECO:0000256" key="1">
    <source>
        <dbReference type="SAM" id="Phobius"/>
    </source>
</evidence>
<accession>A0A177BEY9</accession>
<feature type="transmembrane region" description="Helical" evidence="1">
    <location>
        <begin position="170"/>
        <end position="187"/>
    </location>
</feature>
<sequence>MNLKFSIFLAFLVYANAESIKFYNSDFGPLVKKIRIYFKYENSSYPAELKATKILGNSVIHILLVALCEFITLPLVYLKNYSLNTDIILIGLVFIGVSSLVYPAYQSKKYYNGVKNLQKHDYIFFTHSANVCLVACLFFKSLNDIYFIYSFSINSFVNYKHLSGGAESLKLIYGVQVIGTLLMLIVYDKYSAINQVLIFVTFLVYVENYIINSFLQIYVLVFIGFEFFILTKLLVYPDLITSFYNIFVVFQSRTRFENIVDYTYKPRISLESQYTPDKVLTSGFLIGLGVLFLFIILLVISIVILISKKLVISGNSAKIYKDSPADNLIHSPTFEVMNPMNPSYTS</sequence>
<dbReference type="AlphaFoldDB" id="A0A177BEY9"/>
<evidence type="ECO:0000313" key="3">
    <source>
        <dbReference type="EMBL" id="OAF72104.1"/>
    </source>
</evidence>
<proteinExistence type="predicted"/>
<feature type="signal peptide" evidence="2">
    <location>
        <begin position="1"/>
        <end position="17"/>
    </location>
</feature>
<organism evidence="3 4">
    <name type="scientific">Intoshia linei</name>
    <dbReference type="NCBI Taxonomy" id="1819745"/>
    <lineage>
        <taxon>Eukaryota</taxon>
        <taxon>Metazoa</taxon>
        <taxon>Spiralia</taxon>
        <taxon>Lophotrochozoa</taxon>
        <taxon>Mesozoa</taxon>
        <taxon>Orthonectida</taxon>
        <taxon>Rhopaluridae</taxon>
        <taxon>Intoshia</taxon>
    </lineage>
</organism>
<keyword evidence="1" id="KW-0812">Transmembrane</keyword>
<feature type="transmembrane region" description="Helical" evidence="1">
    <location>
        <begin position="284"/>
        <end position="306"/>
    </location>
</feature>
<name>A0A177BEY9_9BILA</name>